<name>A2FQX6_TRIV3</name>
<dbReference type="EMBL" id="DS113953">
    <property type="protein sequence ID" value="EAX92681.1"/>
    <property type="molecule type" value="Genomic_DNA"/>
</dbReference>
<dbReference type="Proteomes" id="UP000001542">
    <property type="component" value="Unassembled WGS sequence"/>
</dbReference>
<dbReference type="CDD" id="cd00198">
    <property type="entry name" value="vWFA"/>
    <property type="match status" value="1"/>
</dbReference>
<dbReference type="SMR" id="A2FQX6"/>
<reference evidence="2" key="1">
    <citation type="submission" date="2006-10" db="EMBL/GenBank/DDBJ databases">
        <authorList>
            <person name="Amadeo P."/>
            <person name="Zhao Q."/>
            <person name="Wortman J."/>
            <person name="Fraser-Liggett C."/>
            <person name="Carlton J."/>
        </authorList>
    </citation>
    <scope>NUCLEOTIDE SEQUENCE</scope>
    <source>
        <strain evidence="2">G3</strain>
    </source>
</reference>
<dbReference type="SUPFAM" id="SSF53300">
    <property type="entry name" value="vWA-like"/>
    <property type="match status" value="1"/>
</dbReference>
<reference evidence="2" key="2">
    <citation type="journal article" date="2007" name="Science">
        <title>Draft genome sequence of the sexually transmitted pathogen Trichomonas vaginalis.</title>
        <authorList>
            <person name="Carlton J.M."/>
            <person name="Hirt R.P."/>
            <person name="Silva J.C."/>
            <person name="Delcher A.L."/>
            <person name="Schatz M."/>
            <person name="Zhao Q."/>
            <person name="Wortman J.R."/>
            <person name="Bidwell S.L."/>
            <person name="Alsmark U.C.M."/>
            <person name="Besteiro S."/>
            <person name="Sicheritz-Ponten T."/>
            <person name="Noel C.J."/>
            <person name="Dacks J.B."/>
            <person name="Foster P.G."/>
            <person name="Simillion C."/>
            <person name="Van de Peer Y."/>
            <person name="Miranda-Saavedra D."/>
            <person name="Barton G.J."/>
            <person name="Westrop G.D."/>
            <person name="Mueller S."/>
            <person name="Dessi D."/>
            <person name="Fiori P.L."/>
            <person name="Ren Q."/>
            <person name="Paulsen I."/>
            <person name="Zhang H."/>
            <person name="Bastida-Corcuera F.D."/>
            <person name="Simoes-Barbosa A."/>
            <person name="Brown M.T."/>
            <person name="Hayes R.D."/>
            <person name="Mukherjee M."/>
            <person name="Okumura C.Y."/>
            <person name="Schneider R."/>
            <person name="Smith A.J."/>
            <person name="Vanacova S."/>
            <person name="Villalvazo M."/>
            <person name="Haas B.J."/>
            <person name="Pertea M."/>
            <person name="Feldblyum T.V."/>
            <person name="Utterback T.R."/>
            <person name="Shu C.L."/>
            <person name="Osoegawa K."/>
            <person name="de Jong P.J."/>
            <person name="Hrdy I."/>
            <person name="Horvathova L."/>
            <person name="Zubacova Z."/>
            <person name="Dolezal P."/>
            <person name="Malik S.B."/>
            <person name="Logsdon J.M. Jr."/>
            <person name="Henze K."/>
            <person name="Gupta A."/>
            <person name="Wang C.C."/>
            <person name="Dunne R.L."/>
            <person name="Upcroft J.A."/>
            <person name="Upcroft P."/>
            <person name="White O."/>
            <person name="Salzberg S.L."/>
            <person name="Tang P."/>
            <person name="Chiu C.-H."/>
            <person name="Lee Y.-S."/>
            <person name="Embley T.M."/>
            <person name="Coombs G.H."/>
            <person name="Mottram J.C."/>
            <person name="Tachezy J."/>
            <person name="Fraser-Liggett C.M."/>
            <person name="Johnson P.J."/>
        </authorList>
    </citation>
    <scope>NUCLEOTIDE SEQUENCE [LARGE SCALE GENOMIC DNA]</scope>
    <source>
        <strain evidence="2">G3</strain>
    </source>
</reference>
<feature type="domain" description="VWFA" evidence="1">
    <location>
        <begin position="180"/>
        <end position="387"/>
    </location>
</feature>
<protein>
    <recommendedName>
        <fullName evidence="1">VWFA domain-containing protein</fullName>
    </recommendedName>
</protein>
<gene>
    <name evidence="2" type="ORF">TVAG_439090</name>
</gene>
<dbReference type="VEuPathDB" id="TrichDB:TVAGG3_0235980"/>
<dbReference type="KEGG" id="tva:4750394"/>
<dbReference type="Gene3D" id="3.40.50.410">
    <property type="entry name" value="von Willebrand factor, type A domain"/>
    <property type="match status" value="1"/>
</dbReference>
<evidence type="ECO:0000259" key="1">
    <source>
        <dbReference type="PROSITE" id="PS50234"/>
    </source>
</evidence>
<dbReference type="InterPro" id="IPR052969">
    <property type="entry name" value="Thr-specific_kinase-like"/>
</dbReference>
<organism evidence="2 3">
    <name type="scientific">Trichomonas vaginalis (strain ATCC PRA-98 / G3)</name>
    <dbReference type="NCBI Taxonomy" id="412133"/>
    <lineage>
        <taxon>Eukaryota</taxon>
        <taxon>Metamonada</taxon>
        <taxon>Parabasalia</taxon>
        <taxon>Trichomonadida</taxon>
        <taxon>Trichomonadidae</taxon>
        <taxon>Trichomonas</taxon>
    </lineage>
</organism>
<dbReference type="InterPro" id="IPR002035">
    <property type="entry name" value="VWF_A"/>
</dbReference>
<evidence type="ECO:0000313" key="2">
    <source>
        <dbReference type="EMBL" id="EAX92681.1"/>
    </source>
</evidence>
<evidence type="ECO:0000313" key="3">
    <source>
        <dbReference type="Proteomes" id="UP000001542"/>
    </source>
</evidence>
<dbReference type="OrthoDB" id="301415at2759"/>
<dbReference type="PROSITE" id="PS50234">
    <property type="entry name" value="VWFA"/>
    <property type="match status" value="1"/>
</dbReference>
<dbReference type="PANTHER" id="PTHR47763:SF5">
    <property type="entry name" value="CHROMOSOME UNDETERMINED SCAFFOLD_25, WHOLE GENOME SHOTGUN SEQUENCE"/>
    <property type="match status" value="1"/>
</dbReference>
<dbReference type="InterPro" id="IPR036465">
    <property type="entry name" value="vWFA_dom_sf"/>
</dbReference>
<proteinExistence type="predicted"/>
<dbReference type="PANTHER" id="PTHR47763">
    <property type="entry name" value="ALPHA-PROTEIN KINASE VWKA"/>
    <property type="match status" value="1"/>
</dbReference>
<dbReference type="RefSeq" id="XP_001305611.1">
    <property type="nucleotide sequence ID" value="XM_001305610.1"/>
</dbReference>
<dbReference type="VEuPathDB" id="TrichDB:TVAG_439090"/>
<accession>A2FQX6</accession>
<dbReference type="AlphaFoldDB" id="A2FQX6"/>
<keyword evidence="3" id="KW-1185">Reference proteome</keyword>
<dbReference type="InParanoid" id="A2FQX6"/>
<sequence>MPIKLRFNGEDPVRGQVLDRKTPATFGKKSFDSDDSKKIANYDYYLYGYNVLKLQEGTTIAGAKIPDGLKYNEICEHIKPFRPFSLSSGKGLVSGCYYVSPKYLKEGDIIIDGAASRLFKELNLEGVKRLVRNMAVCLVNKWRTIAETGHYENMPPISINELPPIPEEIPAPMKKFKPIDLVFIYDSTKSTEKIRDLIKFQIKNAIDWFKETNADVKIAVIAFRDLIYAKKLNKSIDKNDTEYINFQSIDRADELVSAIESIPCQGGMGDGPEDWNSAFKAYFKLDFRKEAAQIIFFITDSGAHHPHFHSKPDNEFAAKQFAEGISKFRTDDERYSIDYFIGPNETLNQIVQLKEYIKKLAEQNPFWILCPFGYSAFYPMEKLYRKLKHNNPSTNCINITFKGYCPKKRLENLNKNFYKIIDIESDTTYANSRTDPLENLSAQDIGKIFEEIFTQTKLFIENTTMF</sequence>